<sequence length="55" mass="6430">MLAQLTVEESQYSFVTDFVDRENCLIISYGLCNHLSESYDLIHLSFLPFFPHGCW</sequence>
<dbReference type="EMBL" id="GGEC01082812">
    <property type="protein sequence ID" value="MBX63296.1"/>
    <property type="molecule type" value="Transcribed_RNA"/>
</dbReference>
<organism evidence="1">
    <name type="scientific">Rhizophora mucronata</name>
    <name type="common">Asiatic mangrove</name>
    <dbReference type="NCBI Taxonomy" id="61149"/>
    <lineage>
        <taxon>Eukaryota</taxon>
        <taxon>Viridiplantae</taxon>
        <taxon>Streptophyta</taxon>
        <taxon>Embryophyta</taxon>
        <taxon>Tracheophyta</taxon>
        <taxon>Spermatophyta</taxon>
        <taxon>Magnoliopsida</taxon>
        <taxon>eudicotyledons</taxon>
        <taxon>Gunneridae</taxon>
        <taxon>Pentapetalae</taxon>
        <taxon>rosids</taxon>
        <taxon>fabids</taxon>
        <taxon>Malpighiales</taxon>
        <taxon>Rhizophoraceae</taxon>
        <taxon>Rhizophora</taxon>
    </lineage>
</organism>
<dbReference type="AlphaFoldDB" id="A0A2P2Q8H9"/>
<name>A0A2P2Q8H9_RHIMU</name>
<reference evidence="1" key="1">
    <citation type="submission" date="2018-02" db="EMBL/GenBank/DDBJ databases">
        <title>Rhizophora mucronata_Transcriptome.</title>
        <authorList>
            <person name="Meera S.P."/>
            <person name="Sreeshan A."/>
            <person name="Augustine A."/>
        </authorList>
    </citation>
    <scope>NUCLEOTIDE SEQUENCE</scope>
    <source>
        <tissue evidence="1">Leaf</tissue>
    </source>
</reference>
<proteinExistence type="predicted"/>
<evidence type="ECO:0000313" key="1">
    <source>
        <dbReference type="EMBL" id="MBX63296.1"/>
    </source>
</evidence>
<protein>
    <submittedName>
        <fullName evidence="1">Uncharacterized protein</fullName>
    </submittedName>
</protein>
<accession>A0A2P2Q8H9</accession>